<gene>
    <name evidence="1" type="ORF">E6C50_15405</name>
</gene>
<dbReference type="Proteomes" id="UP000307507">
    <property type="component" value="Unassembled WGS sequence"/>
</dbReference>
<evidence type="ECO:0000313" key="1">
    <source>
        <dbReference type="EMBL" id="THF48227.1"/>
    </source>
</evidence>
<keyword evidence="2" id="KW-1185">Reference proteome</keyword>
<accession>A0A4S3ZRU0</accession>
<comment type="caution">
    <text evidence="1">The sequence shown here is derived from an EMBL/GenBank/DDBJ whole genome shotgun (WGS) entry which is preliminary data.</text>
</comment>
<proteinExistence type="predicted"/>
<evidence type="ECO:0000313" key="2">
    <source>
        <dbReference type="Proteomes" id="UP000307507"/>
    </source>
</evidence>
<name>A0A4S3ZRU0_9FLAO</name>
<dbReference type="OrthoDB" id="1466062at2"/>
<sequence>MNRISLLQKILLSFTAVLLFSCDKDFNTVGSDLVGEENYTLEKYVGQTLEAYNKATGGVQTNNLPVNLLGVMNNTTFGETKAHFVSEVQLASAAPTIGDNPVIDSVWVYVPYFATQTGTDDNGVRLYELDSVYGKDNKFSLKVFESKYQLRTFDPANGGDAQKYFSDEKNLVENNKGTLQLNDGPPNQNTQFYFNNLETILYKLDADGNYLNSAGQIIDNNDVGNRVVLERFAPGVWLDLNKAFFQNKILNASSDKLLNNNAFKEYFRGLYFQVESVEGKTAMAMLDFSKAKINIRYKADASAGSTSRVRKSIVLNLTGTTVNFLENSFALPSESGDERLYLKGGQGSFSYIDLFNKTELEDLRAKVEANKWLINEANLTFYVDKQAMQNVAYEPQRIYLYDMKNNKVLIDYNYDPTTNSYFPKMSKVVIGGLVERETSGDKKAIKYKLRLTQYVNNLIKKDSSNVRVGLVVTEDINNVKSAYLKNPFVMSDPMSPVGTSYNVKFLPVASVINPLGTVLHGTNSADVDKRLKLEIYYTKPKE</sequence>
<dbReference type="InterPro" id="IPR025366">
    <property type="entry name" value="DUF4270"/>
</dbReference>
<organism evidence="1 2">
    <name type="scientific">Flavobacterium supellecticarium</name>
    <dbReference type="NCBI Taxonomy" id="2565924"/>
    <lineage>
        <taxon>Bacteria</taxon>
        <taxon>Pseudomonadati</taxon>
        <taxon>Bacteroidota</taxon>
        <taxon>Flavobacteriia</taxon>
        <taxon>Flavobacteriales</taxon>
        <taxon>Flavobacteriaceae</taxon>
        <taxon>Flavobacterium</taxon>
    </lineage>
</organism>
<dbReference type="PROSITE" id="PS51257">
    <property type="entry name" value="PROKAR_LIPOPROTEIN"/>
    <property type="match status" value="1"/>
</dbReference>
<protein>
    <submittedName>
        <fullName evidence="1">DUF4270 domain-containing protein</fullName>
    </submittedName>
</protein>
<reference evidence="1 2" key="1">
    <citation type="submission" date="2019-04" db="EMBL/GenBank/DDBJ databases">
        <title>Flavobacterium sp. nov. isolated from construction timber.</title>
        <authorList>
            <person name="Lin S.-Y."/>
            <person name="Chang C.-T."/>
            <person name="Young C.-C."/>
        </authorList>
    </citation>
    <scope>NUCLEOTIDE SEQUENCE [LARGE SCALE GENOMIC DNA]</scope>
    <source>
        <strain evidence="1 2">CC-CTC003</strain>
    </source>
</reference>
<dbReference type="EMBL" id="SSNZ01000009">
    <property type="protein sequence ID" value="THF48227.1"/>
    <property type="molecule type" value="Genomic_DNA"/>
</dbReference>
<dbReference type="AlphaFoldDB" id="A0A4S3ZRU0"/>
<dbReference type="Pfam" id="PF14092">
    <property type="entry name" value="DUF4270"/>
    <property type="match status" value="1"/>
</dbReference>
<dbReference type="RefSeq" id="WP_136404128.1">
    <property type="nucleotide sequence ID" value="NZ_SSNZ01000009.1"/>
</dbReference>